<dbReference type="Gene3D" id="1.25.50.20">
    <property type="match status" value="2"/>
</dbReference>
<dbReference type="AlphaFoldDB" id="A0A3P7JSM7"/>
<dbReference type="PANTHER" id="PTHR11533:SF301">
    <property type="entry name" value="AMINOPEPTIDASE"/>
    <property type="match status" value="1"/>
</dbReference>
<evidence type="ECO:0000313" key="3">
    <source>
        <dbReference type="EMBL" id="VDM79297.1"/>
    </source>
</evidence>
<dbReference type="PANTHER" id="PTHR11533">
    <property type="entry name" value="PROTEASE M1 ZINC METALLOPROTEASE"/>
    <property type="match status" value="1"/>
</dbReference>
<feature type="non-terminal residue" evidence="3">
    <location>
        <position position="265"/>
    </location>
</feature>
<dbReference type="GO" id="GO:0070006">
    <property type="term" value="F:metalloaminopeptidase activity"/>
    <property type="evidence" value="ECO:0007669"/>
    <property type="project" value="TreeGrafter"/>
</dbReference>
<feature type="domain" description="ERAP1-like C-terminal" evidence="2">
    <location>
        <begin position="77"/>
        <end position="263"/>
    </location>
</feature>
<dbReference type="EMBL" id="UYYB01104619">
    <property type="protein sequence ID" value="VDM79297.1"/>
    <property type="molecule type" value="Genomic_DNA"/>
</dbReference>
<comment type="similarity">
    <text evidence="1">Belongs to the peptidase M1 family.</text>
</comment>
<gene>
    <name evidence="3" type="ORF">SVUK_LOCUS14295</name>
</gene>
<protein>
    <recommendedName>
        <fullName evidence="2">ERAP1-like C-terminal domain-containing protein</fullName>
    </recommendedName>
</protein>
<accession>A0A3P7JSM7</accession>
<dbReference type="GO" id="GO:0016020">
    <property type="term" value="C:membrane"/>
    <property type="evidence" value="ECO:0007669"/>
    <property type="project" value="TreeGrafter"/>
</dbReference>
<evidence type="ECO:0000256" key="1">
    <source>
        <dbReference type="ARBA" id="ARBA00010136"/>
    </source>
</evidence>
<name>A0A3P7JSM7_STRVU</name>
<dbReference type="OrthoDB" id="5855716at2759"/>
<reference evidence="3 4" key="1">
    <citation type="submission" date="2018-11" db="EMBL/GenBank/DDBJ databases">
        <authorList>
            <consortium name="Pathogen Informatics"/>
        </authorList>
    </citation>
    <scope>NUCLEOTIDE SEQUENCE [LARGE SCALE GENOMIC DNA]</scope>
</reference>
<dbReference type="GO" id="GO:0005615">
    <property type="term" value="C:extracellular space"/>
    <property type="evidence" value="ECO:0007669"/>
    <property type="project" value="TreeGrafter"/>
</dbReference>
<organism evidence="3 4">
    <name type="scientific">Strongylus vulgaris</name>
    <name type="common">Blood worm</name>
    <dbReference type="NCBI Taxonomy" id="40348"/>
    <lineage>
        <taxon>Eukaryota</taxon>
        <taxon>Metazoa</taxon>
        <taxon>Ecdysozoa</taxon>
        <taxon>Nematoda</taxon>
        <taxon>Chromadorea</taxon>
        <taxon>Rhabditida</taxon>
        <taxon>Rhabditina</taxon>
        <taxon>Rhabditomorpha</taxon>
        <taxon>Strongyloidea</taxon>
        <taxon>Strongylidae</taxon>
        <taxon>Strongylus</taxon>
    </lineage>
</organism>
<dbReference type="GO" id="GO:0006508">
    <property type="term" value="P:proteolysis"/>
    <property type="evidence" value="ECO:0007669"/>
    <property type="project" value="TreeGrafter"/>
</dbReference>
<dbReference type="GO" id="GO:0005737">
    <property type="term" value="C:cytoplasm"/>
    <property type="evidence" value="ECO:0007669"/>
    <property type="project" value="TreeGrafter"/>
</dbReference>
<keyword evidence="4" id="KW-1185">Reference proteome</keyword>
<dbReference type="Proteomes" id="UP000270094">
    <property type="component" value="Unassembled WGS sequence"/>
</dbReference>
<dbReference type="GO" id="GO:0008270">
    <property type="term" value="F:zinc ion binding"/>
    <property type="evidence" value="ECO:0007669"/>
    <property type="project" value="TreeGrafter"/>
</dbReference>
<dbReference type="InterPro" id="IPR050344">
    <property type="entry name" value="Peptidase_M1_aminopeptidases"/>
</dbReference>
<evidence type="ECO:0000313" key="4">
    <source>
        <dbReference type="Proteomes" id="UP000270094"/>
    </source>
</evidence>
<proteinExistence type="inferred from homology"/>
<sequence>MGDAQRFHVYSTRTRNAIISDAFAAALVNKVSYETVFDLLQYLIAEKDYLPWAEALNGFFTVLDFFGNEPEIIYARVYSTRTRNAIISDAFAGALVNKVSYETVFDLLQYLTAEKDYLPWAEALNGFFIVLDFFGNEPEIIYARQFMLKLLEPIYRNSSFEHVAAEYKNDKLFFENLLEQAVIEAYCSLGSQDCIAKFKSIFDTQVLQKCQSKDAVASQCSTVAAPLRAKTYCYGVREGGESAFNKVKELYKAETVHIEKNILRD</sequence>
<evidence type="ECO:0000259" key="2">
    <source>
        <dbReference type="Pfam" id="PF11838"/>
    </source>
</evidence>
<dbReference type="GO" id="GO:0042277">
    <property type="term" value="F:peptide binding"/>
    <property type="evidence" value="ECO:0007669"/>
    <property type="project" value="TreeGrafter"/>
</dbReference>
<dbReference type="GO" id="GO:0043171">
    <property type="term" value="P:peptide catabolic process"/>
    <property type="evidence" value="ECO:0007669"/>
    <property type="project" value="TreeGrafter"/>
</dbReference>
<dbReference type="InterPro" id="IPR024571">
    <property type="entry name" value="ERAP1-like_C_dom"/>
</dbReference>
<dbReference type="Pfam" id="PF11838">
    <property type="entry name" value="ERAP1_C"/>
    <property type="match status" value="1"/>
</dbReference>